<keyword evidence="5" id="KW-0804">Transcription</keyword>
<comment type="subcellular location">
    <subcellularLocation>
        <location evidence="1">Nucleus</location>
    </subcellularLocation>
</comment>
<evidence type="ECO:0000256" key="8">
    <source>
        <dbReference type="SAM" id="MobiDB-lite"/>
    </source>
</evidence>
<dbReference type="GO" id="GO:0016592">
    <property type="term" value="C:mediator complex"/>
    <property type="evidence" value="ECO:0007669"/>
    <property type="project" value="InterPro"/>
</dbReference>
<dbReference type="EMBL" id="ML145120">
    <property type="protein sequence ID" value="TBU58844.1"/>
    <property type="molecule type" value="Genomic_DNA"/>
</dbReference>
<feature type="compositionally biased region" description="Low complexity" evidence="8">
    <location>
        <begin position="417"/>
        <end position="433"/>
    </location>
</feature>
<evidence type="ECO:0000256" key="7">
    <source>
        <dbReference type="SAM" id="Coils"/>
    </source>
</evidence>
<keyword evidence="3" id="KW-0805">Transcription regulation</keyword>
<dbReference type="Proteomes" id="UP000292082">
    <property type="component" value="Unassembled WGS sequence"/>
</dbReference>
<keyword evidence="10" id="KW-1185">Reference proteome</keyword>
<evidence type="ECO:0000256" key="4">
    <source>
        <dbReference type="ARBA" id="ARBA00023159"/>
    </source>
</evidence>
<reference evidence="9 10" key="1">
    <citation type="submission" date="2019-01" db="EMBL/GenBank/DDBJ databases">
        <title>Draft genome sequences of three monokaryotic isolates of the white-rot basidiomycete fungus Dichomitus squalens.</title>
        <authorList>
            <consortium name="DOE Joint Genome Institute"/>
            <person name="Lopez S.C."/>
            <person name="Andreopoulos B."/>
            <person name="Pangilinan J."/>
            <person name="Lipzen A."/>
            <person name="Riley R."/>
            <person name="Ahrendt S."/>
            <person name="Ng V."/>
            <person name="Barry K."/>
            <person name="Daum C."/>
            <person name="Grigoriev I.V."/>
            <person name="Hilden K.S."/>
            <person name="Makela M.R."/>
            <person name="de Vries R.P."/>
        </authorList>
    </citation>
    <scope>NUCLEOTIDE SEQUENCE [LARGE SCALE GENOMIC DNA]</scope>
    <source>
        <strain evidence="9 10">CBS 464.89</strain>
    </source>
</reference>
<evidence type="ECO:0000313" key="9">
    <source>
        <dbReference type="EMBL" id="TBU58844.1"/>
    </source>
</evidence>
<gene>
    <name evidence="9" type="ORF">BD310DRAFT_967372</name>
</gene>
<dbReference type="GO" id="GO:0006357">
    <property type="term" value="P:regulation of transcription by RNA polymerase II"/>
    <property type="evidence" value="ECO:0007669"/>
    <property type="project" value="InterPro"/>
</dbReference>
<evidence type="ECO:0000256" key="5">
    <source>
        <dbReference type="ARBA" id="ARBA00023163"/>
    </source>
</evidence>
<feature type="region of interest" description="Disordered" evidence="8">
    <location>
        <begin position="411"/>
        <end position="554"/>
    </location>
</feature>
<keyword evidence="7" id="KW-0175">Coiled coil</keyword>
<feature type="region of interest" description="Disordered" evidence="8">
    <location>
        <begin position="284"/>
        <end position="352"/>
    </location>
</feature>
<feature type="compositionally biased region" description="Basic residues" evidence="8">
    <location>
        <begin position="449"/>
        <end position="474"/>
    </location>
</feature>
<feature type="compositionally biased region" description="Polar residues" evidence="8">
    <location>
        <begin position="434"/>
        <end position="446"/>
    </location>
</feature>
<dbReference type="AlphaFoldDB" id="A0A4Q9PWT9"/>
<sequence>MTALFESLTLKLTNVVELATQDQGSLTPQARQALVRSTKEFKDALKEAHDYATTLPGGDHSVEEQDEVIEMLEKLKERKRQQLAEFADRGEARQQERGRMYWNSGHLVGIRYASTHDRACTRKAHKKAHPTLPFIPGWPRFPVISRRPCGSLPYMLRDASLVLFLSGLLHFALFATSAVAANVTWISPSRGDAYGSGNTIVGQWDAEKPVVSPSIRLCVLNGGGTNKRAAASGGSCGTAVWPTVHQLQSDGSFVIHIAIIETLPNVTTASQCYLEMKDDFGETSASPAFSYQPSVDDDTDPSDVHAMEAQPSAEDASTPTPAPSSPPSSPDSVPQPSASSQQAPSLEESRMPTPTAAYAVPLSFVGSALLCAGGLAYQQRRRLRAERRKEQDALQARQTLSRQPTLDLVGLGFTNLGRGPAPGRSPAASASASLQRQDSVRSTSVSRMRAWRRGVSQHHLHPHSHSHSHSHSHHHADDETYVARSDDGRSVASGRSGPAGAYLHRPAQPRRPTREPFYASRSQARRTTVPAGLYRESPIGLPQPRDGGRESRYATYGRRRYIAEEEEDWGRLKRRDDRRRPAHASEDVDRIKVESYHNANINDDVFSHYLDLSPIPLSPTQTSRSPPRDPSSVSRPERLHVRRYAQDATHDSAQHRVEERDLYTVVARKISRDDFV</sequence>
<evidence type="ECO:0000313" key="10">
    <source>
        <dbReference type="Proteomes" id="UP000292082"/>
    </source>
</evidence>
<evidence type="ECO:0000256" key="6">
    <source>
        <dbReference type="ARBA" id="ARBA00023242"/>
    </source>
</evidence>
<name>A0A4Q9PWT9_9APHY</name>
<comment type="similarity">
    <text evidence="2">Belongs to the Mediator complex subunit 9 family.</text>
</comment>
<feature type="coiled-coil region" evidence="7">
    <location>
        <begin position="62"/>
        <end position="89"/>
    </location>
</feature>
<accession>A0A4Q9PWT9</accession>
<feature type="compositionally biased region" description="Low complexity" evidence="8">
    <location>
        <begin position="618"/>
        <end position="634"/>
    </location>
</feature>
<feature type="compositionally biased region" description="Pro residues" evidence="8">
    <location>
        <begin position="320"/>
        <end position="329"/>
    </location>
</feature>
<evidence type="ECO:0000256" key="3">
    <source>
        <dbReference type="ARBA" id="ARBA00023015"/>
    </source>
</evidence>
<evidence type="ECO:0000256" key="1">
    <source>
        <dbReference type="ARBA" id="ARBA00004123"/>
    </source>
</evidence>
<feature type="compositionally biased region" description="Low complexity" evidence="8">
    <location>
        <begin position="330"/>
        <end position="345"/>
    </location>
</feature>
<evidence type="ECO:0000256" key="2">
    <source>
        <dbReference type="ARBA" id="ARBA00008089"/>
    </source>
</evidence>
<keyword evidence="6" id="KW-0539">Nucleus</keyword>
<dbReference type="InterPro" id="IPR011425">
    <property type="entry name" value="Med9"/>
</dbReference>
<dbReference type="GO" id="GO:0003712">
    <property type="term" value="F:transcription coregulator activity"/>
    <property type="evidence" value="ECO:0007669"/>
    <property type="project" value="InterPro"/>
</dbReference>
<proteinExistence type="inferred from homology"/>
<keyword evidence="4" id="KW-0010">Activator</keyword>
<organism evidence="9 10">
    <name type="scientific">Dichomitus squalens</name>
    <dbReference type="NCBI Taxonomy" id="114155"/>
    <lineage>
        <taxon>Eukaryota</taxon>
        <taxon>Fungi</taxon>
        <taxon>Dikarya</taxon>
        <taxon>Basidiomycota</taxon>
        <taxon>Agaricomycotina</taxon>
        <taxon>Agaricomycetes</taxon>
        <taxon>Polyporales</taxon>
        <taxon>Polyporaceae</taxon>
        <taxon>Dichomitus</taxon>
    </lineage>
</organism>
<dbReference type="Pfam" id="PF07544">
    <property type="entry name" value="Med9"/>
    <property type="match status" value="1"/>
</dbReference>
<protein>
    <submittedName>
        <fullName evidence="9">Uncharacterized protein</fullName>
    </submittedName>
</protein>
<feature type="region of interest" description="Disordered" evidence="8">
    <location>
        <begin position="617"/>
        <end position="639"/>
    </location>
</feature>